<dbReference type="Gene3D" id="3.90.110.10">
    <property type="entry name" value="Lactate dehydrogenase/glycoside hydrolase, family 4, C-terminal"/>
    <property type="match status" value="1"/>
</dbReference>
<feature type="binding site" evidence="6 8">
    <location>
        <position position="98"/>
    </location>
    <ligand>
        <name>substrate</name>
    </ligand>
</feature>
<feature type="coiled-coil region" evidence="11">
    <location>
        <begin position="310"/>
        <end position="337"/>
    </location>
</feature>
<dbReference type="InterPro" id="IPR001236">
    <property type="entry name" value="Lactate/malate_DH_N"/>
</dbReference>
<protein>
    <recommendedName>
        <fullName evidence="2 6">Malate dehydrogenase</fullName>
        <ecNumber evidence="2 6">1.1.1.37</ecNumber>
    </recommendedName>
</protein>
<evidence type="ECO:0000256" key="6">
    <source>
        <dbReference type="HAMAP-Rule" id="MF_01517"/>
    </source>
</evidence>
<sequence>MVHHNAQKPAVVVTLTGAAGQIGYATLFRIASGAMLGANTRIRLNLLEIPQALGALEGTAMELTDCSFDLLDGVNIFSDPRRAFEGCDVALLVGAKPRSKGMERADLLEANGAIFSEQGRALNEGASSDVRVTVVGNPANTNALITASHAPDIPLERFTALTRLDHNRAVAQLAKATGVHPRDIEGVAIWGNHSASQFPSLEHATIAGRAALEVLAEKNLGEQWLSKEFIPRVANRGAEIIQVRGGSSVGSAANAALEHVNLWNTSNSVKGPQITSMAVPSTGEYGVEEGLICSFPVTCGGGEYRVQEGLKLSEAGRRRFEKSVEELRQEKAAVESLGLLGNR</sequence>
<dbReference type="PANTHER" id="PTHR23382">
    <property type="entry name" value="MALATE DEHYDROGENASE"/>
    <property type="match status" value="1"/>
</dbReference>
<keyword evidence="11" id="KW-0175">Coiled coil</keyword>
<evidence type="ECO:0000256" key="4">
    <source>
        <dbReference type="ARBA" id="ARBA00023027"/>
    </source>
</evidence>
<evidence type="ECO:0000256" key="10">
    <source>
        <dbReference type="RuleBase" id="RU000422"/>
    </source>
</evidence>
<dbReference type="NCBIfam" id="TIGR01759">
    <property type="entry name" value="MalateDH-SF1"/>
    <property type="match status" value="1"/>
</dbReference>
<evidence type="ECO:0000313" key="15">
    <source>
        <dbReference type="Proteomes" id="UP000516421"/>
    </source>
</evidence>
<evidence type="ECO:0000256" key="7">
    <source>
        <dbReference type="PIRSR" id="PIRSR000102-1"/>
    </source>
</evidence>
<proteinExistence type="inferred from homology"/>
<keyword evidence="4 6" id="KW-0520">NAD</keyword>
<reference evidence="14 15" key="1">
    <citation type="submission" date="2020-09" db="EMBL/GenBank/DDBJ databases">
        <title>Investigation of environmental microbe.</title>
        <authorList>
            <person name="Ou Y."/>
            <person name="Kang Q."/>
        </authorList>
    </citation>
    <scope>NUCLEOTIDE SEQUENCE [LARGE SCALE GENOMIC DNA]</scope>
    <source>
        <strain evidence="14 15">KJZ-9</strain>
    </source>
</reference>
<dbReference type="GO" id="GO:0006108">
    <property type="term" value="P:malate metabolic process"/>
    <property type="evidence" value="ECO:0007669"/>
    <property type="project" value="InterPro"/>
</dbReference>
<evidence type="ECO:0000313" key="14">
    <source>
        <dbReference type="EMBL" id="QNV39167.1"/>
    </source>
</evidence>
<dbReference type="Pfam" id="PF00056">
    <property type="entry name" value="Ldh_1_N"/>
    <property type="match status" value="1"/>
</dbReference>
<dbReference type="InterPro" id="IPR015955">
    <property type="entry name" value="Lactate_DH/Glyco_Ohase_4_C"/>
</dbReference>
<name>A0A7H2BHM1_9MICC</name>
<dbReference type="InterPro" id="IPR001557">
    <property type="entry name" value="L-lactate/malate_DH"/>
</dbReference>
<dbReference type="PIRSF" id="PIRSF000102">
    <property type="entry name" value="Lac_mal_DH"/>
    <property type="match status" value="1"/>
</dbReference>
<feature type="domain" description="Lactate/malate dehydrogenase N-terminal" evidence="12">
    <location>
        <begin position="13"/>
        <end position="151"/>
    </location>
</feature>
<evidence type="ECO:0000256" key="5">
    <source>
        <dbReference type="ARBA" id="ARBA00048313"/>
    </source>
</evidence>
<feature type="binding site" evidence="6 8">
    <location>
        <position position="168"/>
    </location>
    <ligand>
        <name>substrate</name>
    </ligand>
</feature>
<evidence type="ECO:0000256" key="8">
    <source>
        <dbReference type="PIRSR" id="PIRSR000102-2"/>
    </source>
</evidence>
<dbReference type="PROSITE" id="PS00068">
    <property type="entry name" value="MDH"/>
    <property type="match status" value="1"/>
</dbReference>
<feature type="binding site" evidence="6 9">
    <location>
        <begin position="135"/>
        <end position="137"/>
    </location>
    <ligand>
        <name>NAD(+)</name>
        <dbReference type="ChEBI" id="CHEBI:57540"/>
    </ligand>
</feature>
<evidence type="ECO:0000256" key="1">
    <source>
        <dbReference type="ARBA" id="ARBA00009613"/>
    </source>
</evidence>
<dbReference type="FunFam" id="3.40.50.720:FF:000010">
    <property type="entry name" value="Malate dehydrogenase"/>
    <property type="match status" value="1"/>
</dbReference>
<dbReference type="RefSeq" id="WP_190616677.1">
    <property type="nucleotide sequence ID" value="NZ_CP061538.1"/>
</dbReference>
<evidence type="ECO:0000256" key="9">
    <source>
        <dbReference type="PIRSR" id="PIRSR000102-3"/>
    </source>
</evidence>
<organism evidence="14 15">
    <name type="scientific">Rothia amarae</name>
    <dbReference type="NCBI Taxonomy" id="169480"/>
    <lineage>
        <taxon>Bacteria</taxon>
        <taxon>Bacillati</taxon>
        <taxon>Actinomycetota</taxon>
        <taxon>Actinomycetes</taxon>
        <taxon>Micrococcales</taxon>
        <taxon>Micrococcaceae</taxon>
        <taxon>Rothia</taxon>
    </lineage>
</organism>
<evidence type="ECO:0000259" key="13">
    <source>
        <dbReference type="Pfam" id="PF02866"/>
    </source>
</evidence>
<keyword evidence="6 10" id="KW-0816">Tricarboxylic acid cycle</keyword>
<feature type="binding site" evidence="6 9">
    <location>
        <begin position="17"/>
        <end position="23"/>
    </location>
    <ligand>
        <name>NAD(+)</name>
        <dbReference type="ChEBI" id="CHEBI:57540"/>
    </ligand>
</feature>
<evidence type="ECO:0000259" key="12">
    <source>
        <dbReference type="Pfam" id="PF00056"/>
    </source>
</evidence>
<feature type="binding site" evidence="6">
    <location>
        <position position="118"/>
    </location>
    <ligand>
        <name>NAD(+)</name>
        <dbReference type="ChEBI" id="CHEBI:57540"/>
    </ligand>
</feature>
<dbReference type="EC" id="1.1.1.37" evidence="2 6"/>
<comment type="function">
    <text evidence="6">Catalyzes the reversible oxidation of malate to oxaloacetate.</text>
</comment>
<dbReference type="Proteomes" id="UP000516421">
    <property type="component" value="Chromosome"/>
</dbReference>
<evidence type="ECO:0000256" key="2">
    <source>
        <dbReference type="ARBA" id="ARBA00012995"/>
    </source>
</evidence>
<gene>
    <name evidence="6" type="primary">mdh</name>
    <name evidence="14" type="ORF">IDM48_07005</name>
</gene>
<feature type="binding site" evidence="6 8">
    <location>
        <position position="137"/>
    </location>
    <ligand>
        <name>substrate</name>
    </ligand>
</feature>
<dbReference type="InterPro" id="IPR036291">
    <property type="entry name" value="NAD(P)-bd_dom_sf"/>
</dbReference>
<dbReference type="NCBIfam" id="NF003916">
    <property type="entry name" value="PRK05442.1"/>
    <property type="match status" value="1"/>
</dbReference>
<feature type="domain" description="Lactate/malate dehydrogenase C-terminal" evidence="13">
    <location>
        <begin position="162"/>
        <end position="335"/>
    </location>
</feature>
<dbReference type="InterPro" id="IPR022383">
    <property type="entry name" value="Lactate/malate_DH_C"/>
</dbReference>
<evidence type="ECO:0000256" key="11">
    <source>
        <dbReference type="SAM" id="Coils"/>
    </source>
</evidence>
<comment type="similarity">
    <text evidence="1 6">Belongs to the LDH/MDH superfamily. MDH type 2 family.</text>
</comment>
<dbReference type="Gene3D" id="3.40.50.720">
    <property type="entry name" value="NAD(P)-binding Rossmann-like Domain"/>
    <property type="match status" value="1"/>
</dbReference>
<dbReference type="GO" id="GO:0030060">
    <property type="term" value="F:L-malate dehydrogenase (NAD+) activity"/>
    <property type="evidence" value="ECO:0007669"/>
    <property type="project" value="UniProtKB-UniRule"/>
</dbReference>
<dbReference type="GO" id="GO:0006099">
    <property type="term" value="P:tricarboxylic acid cycle"/>
    <property type="evidence" value="ECO:0007669"/>
    <property type="project" value="UniProtKB-UniRule"/>
</dbReference>
<keyword evidence="3 6" id="KW-0560">Oxidoreductase</keyword>
<dbReference type="SUPFAM" id="SSF51735">
    <property type="entry name" value="NAD(P)-binding Rossmann-fold domains"/>
    <property type="match status" value="1"/>
</dbReference>
<dbReference type="EMBL" id="CP061538">
    <property type="protein sequence ID" value="QNV39167.1"/>
    <property type="molecule type" value="Genomic_DNA"/>
</dbReference>
<feature type="binding site" evidence="6 9">
    <location>
        <position position="111"/>
    </location>
    <ligand>
        <name>NAD(+)</name>
        <dbReference type="ChEBI" id="CHEBI:57540"/>
    </ligand>
</feature>
<accession>A0A7H2BHM1</accession>
<dbReference type="AlphaFoldDB" id="A0A7H2BHM1"/>
<feature type="active site" description="Proton acceptor" evidence="6 7">
    <location>
        <position position="193"/>
    </location>
</feature>
<dbReference type="SUPFAM" id="SSF56327">
    <property type="entry name" value="LDH C-terminal domain-like"/>
    <property type="match status" value="1"/>
</dbReference>
<dbReference type="HAMAP" id="MF_01517">
    <property type="entry name" value="Malate_dehydrog_2"/>
    <property type="match status" value="1"/>
</dbReference>
<dbReference type="Pfam" id="PF02866">
    <property type="entry name" value="Ldh_1_C"/>
    <property type="match status" value="1"/>
</dbReference>
<feature type="binding site" evidence="6 8">
    <location>
        <position position="104"/>
    </location>
    <ligand>
        <name>substrate</name>
    </ligand>
</feature>
<dbReference type="KEGG" id="rama:IDM48_07005"/>
<dbReference type="InterPro" id="IPR001252">
    <property type="entry name" value="Malate_DH_AS"/>
</dbReference>
<dbReference type="CDD" id="cd01338">
    <property type="entry name" value="MDH_chloroplast-like"/>
    <property type="match status" value="1"/>
</dbReference>
<dbReference type="InterPro" id="IPR010945">
    <property type="entry name" value="Malate_DH_type2"/>
</dbReference>
<evidence type="ECO:0000256" key="3">
    <source>
        <dbReference type="ARBA" id="ARBA00023002"/>
    </source>
</evidence>
<keyword evidence="15" id="KW-1185">Reference proteome</keyword>
<comment type="catalytic activity">
    <reaction evidence="5 6 10">
        <text>(S)-malate + NAD(+) = oxaloacetate + NADH + H(+)</text>
        <dbReference type="Rhea" id="RHEA:21432"/>
        <dbReference type="ChEBI" id="CHEBI:15378"/>
        <dbReference type="ChEBI" id="CHEBI:15589"/>
        <dbReference type="ChEBI" id="CHEBI:16452"/>
        <dbReference type="ChEBI" id="CHEBI:57540"/>
        <dbReference type="ChEBI" id="CHEBI:57945"/>
        <dbReference type="EC" id="1.1.1.37"/>
    </reaction>
</comment>